<dbReference type="Proteomes" id="UP000276133">
    <property type="component" value="Unassembled WGS sequence"/>
</dbReference>
<organism evidence="2 3">
    <name type="scientific">Brachionus plicatilis</name>
    <name type="common">Marine rotifer</name>
    <name type="synonym">Brachionus muelleri</name>
    <dbReference type="NCBI Taxonomy" id="10195"/>
    <lineage>
        <taxon>Eukaryota</taxon>
        <taxon>Metazoa</taxon>
        <taxon>Spiralia</taxon>
        <taxon>Gnathifera</taxon>
        <taxon>Rotifera</taxon>
        <taxon>Eurotatoria</taxon>
        <taxon>Monogononta</taxon>
        <taxon>Pseudotrocha</taxon>
        <taxon>Ploima</taxon>
        <taxon>Brachionidae</taxon>
        <taxon>Brachionus</taxon>
    </lineage>
</organism>
<evidence type="ECO:0000313" key="2">
    <source>
        <dbReference type="EMBL" id="RNA01905.1"/>
    </source>
</evidence>
<name>A0A3M7PSZ8_BRAPC</name>
<protein>
    <submittedName>
        <fullName evidence="2">Uncharacterized protein</fullName>
    </submittedName>
</protein>
<sequence>MIIDSSSSNTTVIESNQISTSHEEESNIPPGTSRIVIIPLSNLNTNKKPRGRPPKNRIEI</sequence>
<gene>
    <name evidence="2" type="ORF">BpHYR1_003811</name>
</gene>
<feature type="compositionally biased region" description="Polar residues" evidence="1">
    <location>
        <begin position="1"/>
        <end position="20"/>
    </location>
</feature>
<dbReference type="AlphaFoldDB" id="A0A3M7PSZ8"/>
<feature type="region of interest" description="Disordered" evidence="1">
    <location>
        <begin position="1"/>
        <end position="32"/>
    </location>
</feature>
<evidence type="ECO:0000256" key="1">
    <source>
        <dbReference type="SAM" id="MobiDB-lite"/>
    </source>
</evidence>
<evidence type="ECO:0000313" key="3">
    <source>
        <dbReference type="Proteomes" id="UP000276133"/>
    </source>
</evidence>
<dbReference type="EMBL" id="REGN01009127">
    <property type="protein sequence ID" value="RNA01905.1"/>
    <property type="molecule type" value="Genomic_DNA"/>
</dbReference>
<keyword evidence="3" id="KW-1185">Reference proteome</keyword>
<comment type="caution">
    <text evidence="2">The sequence shown here is derived from an EMBL/GenBank/DDBJ whole genome shotgun (WGS) entry which is preliminary data.</text>
</comment>
<reference evidence="2 3" key="1">
    <citation type="journal article" date="2018" name="Sci. Rep.">
        <title>Genomic signatures of local adaptation to the degree of environmental predictability in rotifers.</title>
        <authorList>
            <person name="Franch-Gras L."/>
            <person name="Hahn C."/>
            <person name="Garcia-Roger E.M."/>
            <person name="Carmona M.J."/>
            <person name="Serra M."/>
            <person name="Gomez A."/>
        </authorList>
    </citation>
    <scope>NUCLEOTIDE SEQUENCE [LARGE SCALE GENOMIC DNA]</scope>
    <source>
        <strain evidence="2">HYR1</strain>
    </source>
</reference>
<proteinExistence type="predicted"/>
<accession>A0A3M7PSZ8</accession>